<protein>
    <submittedName>
        <fullName evidence="2">Alpha/beta hydrolase</fullName>
    </submittedName>
</protein>
<dbReference type="PANTHER" id="PTHR12277">
    <property type="entry name" value="ALPHA/BETA HYDROLASE DOMAIN-CONTAINING PROTEIN"/>
    <property type="match status" value="1"/>
</dbReference>
<dbReference type="Gene3D" id="3.40.50.1820">
    <property type="entry name" value="alpha/beta hydrolase"/>
    <property type="match status" value="1"/>
</dbReference>
<dbReference type="AlphaFoldDB" id="A0A8B3CY72"/>
<accession>A0A8B3CY72</accession>
<evidence type="ECO:0000259" key="1">
    <source>
        <dbReference type="Pfam" id="PF12146"/>
    </source>
</evidence>
<sequence>MIILLSAILSIVFFLLLFVWWNQDKLIFFPEKLPEDYVFQFSSPFQEIELSTEDGEKSFALYFKAKNNDLNKTILFFHGNAGSLRTWGGIYEDFVPLGWNILITDYRGYGKNSGNLSEKALYQDAETWLDYTIKKLKVPRDRIIVYGRSIGTAVAIDLVSKNPDINLFLETPFTDLPSLAKNYYPFLRSWMLRFQFENVKKLERISSKIRIFHGTEDEIIPYQNSQSILEKMKLENKDVILYTIQDGTHNDLTVFPEYHQALKKSLDQIR</sequence>
<name>A0A8B3CY72_9LEPT</name>
<dbReference type="Proteomes" id="UP000266669">
    <property type="component" value="Unassembled WGS sequence"/>
</dbReference>
<dbReference type="GO" id="GO:0016787">
    <property type="term" value="F:hydrolase activity"/>
    <property type="evidence" value="ECO:0007669"/>
    <property type="project" value="UniProtKB-KW"/>
</dbReference>
<dbReference type="InterPro" id="IPR022742">
    <property type="entry name" value="Hydrolase_4"/>
</dbReference>
<gene>
    <name evidence="2" type="ORF">DLM78_02415</name>
</gene>
<keyword evidence="2" id="KW-0378">Hydrolase</keyword>
<evidence type="ECO:0000313" key="3">
    <source>
        <dbReference type="Proteomes" id="UP000266669"/>
    </source>
</evidence>
<dbReference type="SUPFAM" id="SSF53474">
    <property type="entry name" value="alpha/beta-Hydrolases"/>
    <property type="match status" value="1"/>
</dbReference>
<dbReference type="EMBL" id="QHCS01000001">
    <property type="protein sequence ID" value="RHX88938.1"/>
    <property type="molecule type" value="Genomic_DNA"/>
</dbReference>
<evidence type="ECO:0000313" key="2">
    <source>
        <dbReference type="EMBL" id="RHX88938.1"/>
    </source>
</evidence>
<comment type="caution">
    <text evidence="2">The sequence shown here is derived from an EMBL/GenBank/DDBJ whole genome shotgun (WGS) entry which is preliminary data.</text>
</comment>
<proteinExistence type="predicted"/>
<reference evidence="3" key="1">
    <citation type="submission" date="2018-05" db="EMBL/GenBank/DDBJ databases">
        <title>Leptospira yasudae sp. nov. and Leptospira stimsonii sp. nov., two pathogenic species of the genus Leptospira isolated from environmental sources.</title>
        <authorList>
            <person name="Casanovas-Massana A."/>
            <person name="Hamond C."/>
            <person name="Santos L.A."/>
            <person name="Hacker K.P."/>
            <person name="Balassiano I."/>
            <person name="Medeiros M.A."/>
            <person name="Reis M.G."/>
            <person name="Ko A.I."/>
            <person name="Wunder E.A."/>
        </authorList>
    </citation>
    <scope>NUCLEOTIDE SEQUENCE [LARGE SCALE GENOMIC DNA]</scope>
    <source>
        <strain evidence="3">AMB6-RJ</strain>
    </source>
</reference>
<organism evidence="2 3">
    <name type="scientific">Leptospira stimsonii</name>
    <dbReference type="NCBI Taxonomy" id="2202203"/>
    <lineage>
        <taxon>Bacteria</taxon>
        <taxon>Pseudomonadati</taxon>
        <taxon>Spirochaetota</taxon>
        <taxon>Spirochaetia</taxon>
        <taxon>Leptospirales</taxon>
        <taxon>Leptospiraceae</taxon>
        <taxon>Leptospira</taxon>
    </lineage>
</organism>
<dbReference type="PANTHER" id="PTHR12277:SF81">
    <property type="entry name" value="PROTEIN ABHD13"/>
    <property type="match status" value="1"/>
</dbReference>
<feature type="domain" description="Serine aminopeptidase S33" evidence="1">
    <location>
        <begin position="71"/>
        <end position="184"/>
    </location>
</feature>
<dbReference type="InterPro" id="IPR029058">
    <property type="entry name" value="AB_hydrolase_fold"/>
</dbReference>
<dbReference type="Pfam" id="PF12146">
    <property type="entry name" value="Hydrolase_4"/>
    <property type="match status" value="1"/>
</dbReference>